<feature type="region of interest" description="Disordered" evidence="1">
    <location>
        <begin position="71"/>
        <end position="102"/>
    </location>
</feature>
<evidence type="ECO:0000256" key="1">
    <source>
        <dbReference type="SAM" id="MobiDB-lite"/>
    </source>
</evidence>
<feature type="compositionally biased region" description="Polar residues" evidence="1">
    <location>
        <begin position="87"/>
        <end position="102"/>
    </location>
</feature>
<organism evidence="2 3">
    <name type="scientific">Araneus ventricosus</name>
    <name type="common">Orbweaver spider</name>
    <name type="synonym">Epeira ventricosa</name>
    <dbReference type="NCBI Taxonomy" id="182803"/>
    <lineage>
        <taxon>Eukaryota</taxon>
        <taxon>Metazoa</taxon>
        <taxon>Ecdysozoa</taxon>
        <taxon>Arthropoda</taxon>
        <taxon>Chelicerata</taxon>
        <taxon>Arachnida</taxon>
        <taxon>Araneae</taxon>
        <taxon>Araneomorphae</taxon>
        <taxon>Entelegynae</taxon>
        <taxon>Araneoidea</taxon>
        <taxon>Araneidae</taxon>
        <taxon>Araneus</taxon>
    </lineage>
</organism>
<name>A0A4Y2J106_ARAVE</name>
<dbReference type="EMBL" id="BGPR01188237">
    <property type="protein sequence ID" value="GBM83600.1"/>
    <property type="molecule type" value="Genomic_DNA"/>
</dbReference>
<feature type="region of interest" description="Disordered" evidence="1">
    <location>
        <begin position="125"/>
        <end position="172"/>
    </location>
</feature>
<protein>
    <submittedName>
        <fullName evidence="2">Uncharacterized protein</fullName>
    </submittedName>
</protein>
<accession>A0A4Y2J106</accession>
<feature type="compositionally biased region" description="Low complexity" evidence="1">
    <location>
        <begin position="71"/>
        <end position="81"/>
    </location>
</feature>
<dbReference type="Proteomes" id="UP000499080">
    <property type="component" value="Unassembled WGS sequence"/>
</dbReference>
<feature type="region of interest" description="Disordered" evidence="1">
    <location>
        <begin position="1"/>
        <end position="23"/>
    </location>
</feature>
<sequence>MQPTPSIINTPTAPTTVTPPSDNDVITIKKSDWLSLLEIKKSSEKTFSTVSEACAVPPLVTTFQPTSACSTASSSECRTSAPIPTISLPSTTNGTEPTKQTATSISIPSVFVTAFSDISLPTKSIPTNKLKNKKDTNILRQEQPKVSKKASVAAQKKVKGSPSYIANRPASK</sequence>
<evidence type="ECO:0000313" key="2">
    <source>
        <dbReference type="EMBL" id="GBM83600.1"/>
    </source>
</evidence>
<dbReference type="AlphaFoldDB" id="A0A4Y2J106"/>
<proteinExistence type="predicted"/>
<gene>
    <name evidence="2" type="ORF">AVEN_200233_1</name>
</gene>
<keyword evidence="3" id="KW-1185">Reference proteome</keyword>
<feature type="compositionally biased region" description="Low complexity" evidence="1">
    <location>
        <begin position="10"/>
        <end position="20"/>
    </location>
</feature>
<comment type="caution">
    <text evidence="2">The sequence shown here is derived from an EMBL/GenBank/DDBJ whole genome shotgun (WGS) entry which is preliminary data.</text>
</comment>
<evidence type="ECO:0000313" key="3">
    <source>
        <dbReference type="Proteomes" id="UP000499080"/>
    </source>
</evidence>
<feature type="compositionally biased region" description="Basic and acidic residues" evidence="1">
    <location>
        <begin position="133"/>
        <end position="145"/>
    </location>
</feature>
<reference evidence="2 3" key="1">
    <citation type="journal article" date="2019" name="Sci. Rep.">
        <title>Orb-weaving spider Araneus ventricosus genome elucidates the spidroin gene catalogue.</title>
        <authorList>
            <person name="Kono N."/>
            <person name="Nakamura H."/>
            <person name="Ohtoshi R."/>
            <person name="Moran D.A.P."/>
            <person name="Shinohara A."/>
            <person name="Yoshida Y."/>
            <person name="Fujiwara M."/>
            <person name="Mori M."/>
            <person name="Tomita M."/>
            <person name="Arakawa K."/>
        </authorList>
    </citation>
    <scope>NUCLEOTIDE SEQUENCE [LARGE SCALE GENOMIC DNA]</scope>
</reference>